<dbReference type="EMBL" id="JAJJMM010000001">
    <property type="protein sequence ID" value="MCC9065589.1"/>
    <property type="molecule type" value="Genomic_DNA"/>
</dbReference>
<evidence type="ECO:0000256" key="1">
    <source>
        <dbReference type="SAM" id="MobiDB-lite"/>
    </source>
</evidence>
<accession>A0ABS8MJC8</accession>
<proteinExistence type="predicted"/>
<organism evidence="2 3">
    <name type="scientific">Flavobacterium piscisymbiosum</name>
    <dbReference type="NCBI Taxonomy" id="2893753"/>
    <lineage>
        <taxon>Bacteria</taxon>
        <taxon>Pseudomonadati</taxon>
        <taxon>Bacteroidota</taxon>
        <taxon>Flavobacteriia</taxon>
        <taxon>Flavobacteriales</taxon>
        <taxon>Flavobacteriaceae</taxon>
        <taxon>Flavobacterium</taxon>
    </lineage>
</organism>
<feature type="region of interest" description="Disordered" evidence="1">
    <location>
        <begin position="1"/>
        <end position="20"/>
    </location>
</feature>
<dbReference type="Proteomes" id="UP001430679">
    <property type="component" value="Unassembled WGS sequence"/>
</dbReference>
<evidence type="ECO:0000313" key="2">
    <source>
        <dbReference type="EMBL" id="MCC9065589.1"/>
    </source>
</evidence>
<evidence type="ECO:0000313" key="3">
    <source>
        <dbReference type="Proteomes" id="UP001430679"/>
    </source>
</evidence>
<sequence>MSSLSNSVRATATELSTSGSVPSTVVGAELNGQTMIATSGAPQSVIAPQLEGVVGELGGIGTKTATGNTVGCCAEFQAGNNLLLENPNALPNQINFTNAIRPRTGQTIPMCDNCKTTFGK</sequence>
<name>A0ABS8MJC8_9FLAO</name>
<reference evidence="2" key="1">
    <citation type="submission" date="2021-11" db="EMBL/GenBank/DDBJ databases">
        <title>Description of novel Flavobacterium species.</title>
        <authorList>
            <person name="Saticioglu I.B."/>
            <person name="Ay H."/>
            <person name="Altun S."/>
            <person name="Duman M."/>
        </authorList>
    </citation>
    <scope>NUCLEOTIDE SEQUENCE</scope>
    <source>
        <strain evidence="2">F-30</strain>
    </source>
</reference>
<gene>
    <name evidence="2" type="ORF">LNP81_21505</name>
</gene>
<comment type="caution">
    <text evidence="2">The sequence shown here is derived from an EMBL/GenBank/DDBJ whole genome shotgun (WGS) entry which is preliminary data.</text>
</comment>
<feature type="compositionally biased region" description="Polar residues" evidence="1">
    <location>
        <begin position="1"/>
        <end position="15"/>
    </location>
</feature>
<keyword evidence="3" id="KW-1185">Reference proteome</keyword>
<protein>
    <submittedName>
        <fullName evidence="2">Uncharacterized protein</fullName>
    </submittedName>
</protein>
<dbReference type="RefSeq" id="WP_230039346.1">
    <property type="nucleotide sequence ID" value="NZ_JAJJMM010000001.1"/>
</dbReference>